<sequence>MPDDVVGGRCFLRYLPLLPPFYSGAAPNSPQSPSLAFKTSLLCAPQISSHHISVVKSPARLELYCRYEVLEEESDKGYTGTCVLSSLDPTYRTCVQSCSLRMATTILVIVLADGENVLTSNSIALLIDCNVLQCSPYLECLPKAVSLLASHQGYPGSIPGRITPDFLMWESCQTIPLASGFSRGSPVFPVLSFRRRTILTSNIFISFLDLDVKSLSSLTHSLYWSLSSCCVLETVSVRVTITEKVFPARRLWRRRDREFRSGRTRSRSASDGQPYQPGTTAAGGTMVRAVDGDLQAADERRRNDILARMNAAPHLWPIDFSLASSCCVAVPAVIAPQNSWLHRGVIAERFSLAWLHKAAASKADGYTIPAAVLGTCTSLCRLFTTGLLTNSQSDKRTENLPRRRHGGANPRHHDCKSATLPLRYGGSSLLASVMNTVSRQPNEGSANFRNDAESITLHRRQLRGRPSRAAPRG</sequence>
<proteinExistence type="predicted"/>
<dbReference type="EMBL" id="JARBHB010000007">
    <property type="protein sequence ID" value="KAJ8879205.1"/>
    <property type="molecule type" value="Genomic_DNA"/>
</dbReference>
<gene>
    <name evidence="2" type="ORF">PR048_019811</name>
</gene>
<reference evidence="2 3" key="1">
    <citation type="submission" date="2023-02" db="EMBL/GenBank/DDBJ databases">
        <title>LHISI_Scaffold_Assembly.</title>
        <authorList>
            <person name="Stuart O.P."/>
            <person name="Cleave R."/>
            <person name="Magrath M.J.L."/>
            <person name="Mikheyev A.S."/>
        </authorList>
    </citation>
    <scope>NUCLEOTIDE SEQUENCE [LARGE SCALE GENOMIC DNA]</scope>
    <source>
        <strain evidence="2">Daus_M_001</strain>
        <tissue evidence="2">Leg muscle</tissue>
    </source>
</reference>
<protein>
    <submittedName>
        <fullName evidence="2">Uncharacterized protein</fullName>
    </submittedName>
</protein>
<feature type="region of interest" description="Disordered" evidence="1">
    <location>
        <begin position="393"/>
        <end position="417"/>
    </location>
</feature>
<evidence type="ECO:0000313" key="2">
    <source>
        <dbReference type="EMBL" id="KAJ8879205.1"/>
    </source>
</evidence>
<name>A0ABQ9H4N2_9NEOP</name>
<feature type="compositionally biased region" description="Basic residues" evidence="1">
    <location>
        <begin position="457"/>
        <end position="466"/>
    </location>
</feature>
<evidence type="ECO:0000313" key="3">
    <source>
        <dbReference type="Proteomes" id="UP001159363"/>
    </source>
</evidence>
<feature type="compositionally biased region" description="Polar residues" evidence="1">
    <location>
        <begin position="267"/>
        <end position="279"/>
    </location>
</feature>
<accession>A0ABQ9H4N2</accession>
<feature type="region of interest" description="Disordered" evidence="1">
    <location>
        <begin position="440"/>
        <end position="473"/>
    </location>
</feature>
<feature type="region of interest" description="Disordered" evidence="1">
    <location>
        <begin position="262"/>
        <end position="283"/>
    </location>
</feature>
<organism evidence="2 3">
    <name type="scientific">Dryococelus australis</name>
    <dbReference type="NCBI Taxonomy" id="614101"/>
    <lineage>
        <taxon>Eukaryota</taxon>
        <taxon>Metazoa</taxon>
        <taxon>Ecdysozoa</taxon>
        <taxon>Arthropoda</taxon>
        <taxon>Hexapoda</taxon>
        <taxon>Insecta</taxon>
        <taxon>Pterygota</taxon>
        <taxon>Neoptera</taxon>
        <taxon>Polyneoptera</taxon>
        <taxon>Phasmatodea</taxon>
        <taxon>Verophasmatodea</taxon>
        <taxon>Anareolatae</taxon>
        <taxon>Phasmatidae</taxon>
        <taxon>Eurycanthinae</taxon>
        <taxon>Dryococelus</taxon>
    </lineage>
</organism>
<dbReference type="Proteomes" id="UP001159363">
    <property type="component" value="Chromosome 6"/>
</dbReference>
<evidence type="ECO:0000256" key="1">
    <source>
        <dbReference type="SAM" id="MobiDB-lite"/>
    </source>
</evidence>
<keyword evidence="3" id="KW-1185">Reference proteome</keyword>
<comment type="caution">
    <text evidence="2">The sequence shown here is derived from an EMBL/GenBank/DDBJ whole genome shotgun (WGS) entry which is preliminary data.</text>
</comment>